<proteinExistence type="predicted"/>
<evidence type="ECO:0000313" key="1">
    <source>
        <dbReference type="EMBL" id="MCH79829.1"/>
    </source>
</evidence>
<keyword evidence="2" id="KW-1185">Reference proteome</keyword>
<gene>
    <name evidence="1" type="ORF">A2U01_0000587</name>
</gene>
<dbReference type="PANTHER" id="PTHR36617">
    <property type="entry name" value="PROTEIN, PUTATIVE-RELATED"/>
    <property type="match status" value="1"/>
</dbReference>
<comment type="caution">
    <text evidence="1">The sequence shown here is derived from an EMBL/GenBank/DDBJ whole genome shotgun (WGS) entry which is preliminary data.</text>
</comment>
<organism evidence="1 2">
    <name type="scientific">Trifolium medium</name>
    <dbReference type="NCBI Taxonomy" id="97028"/>
    <lineage>
        <taxon>Eukaryota</taxon>
        <taxon>Viridiplantae</taxon>
        <taxon>Streptophyta</taxon>
        <taxon>Embryophyta</taxon>
        <taxon>Tracheophyta</taxon>
        <taxon>Spermatophyta</taxon>
        <taxon>Magnoliopsida</taxon>
        <taxon>eudicotyledons</taxon>
        <taxon>Gunneridae</taxon>
        <taxon>Pentapetalae</taxon>
        <taxon>rosids</taxon>
        <taxon>fabids</taxon>
        <taxon>Fabales</taxon>
        <taxon>Fabaceae</taxon>
        <taxon>Papilionoideae</taxon>
        <taxon>50 kb inversion clade</taxon>
        <taxon>NPAAA clade</taxon>
        <taxon>Hologalegina</taxon>
        <taxon>IRL clade</taxon>
        <taxon>Trifolieae</taxon>
        <taxon>Trifolium</taxon>
    </lineage>
</organism>
<reference evidence="1 2" key="1">
    <citation type="journal article" date="2018" name="Front. Plant Sci.">
        <title>Red Clover (Trifolium pratense) and Zigzag Clover (T. medium) - A Picture of Genomic Similarities and Differences.</title>
        <authorList>
            <person name="Dluhosova J."/>
            <person name="Istvanek J."/>
            <person name="Nedelnik J."/>
            <person name="Repkova J."/>
        </authorList>
    </citation>
    <scope>NUCLEOTIDE SEQUENCE [LARGE SCALE GENOMIC DNA]</scope>
    <source>
        <strain evidence="2">cv. 10/8</strain>
        <tissue evidence="1">Leaf</tissue>
    </source>
</reference>
<evidence type="ECO:0000313" key="2">
    <source>
        <dbReference type="Proteomes" id="UP000265520"/>
    </source>
</evidence>
<dbReference type="Proteomes" id="UP000265520">
    <property type="component" value="Unassembled WGS sequence"/>
</dbReference>
<dbReference type="PANTHER" id="PTHR36617:SF15">
    <property type="entry name" value="REVERSE TRANSCRIPTASE ZINC-BINDING DOMAIN-CONTAINING PROTEIN"/>
    <property type="match status" value="1"/>
</dbReference>
<dbReference type="EMBL" id="LXQA010000402">
    <property type="protein sequence ID" value="MCH79829.1"/>
    <property type="molecule type" value="Genomic_DNA"/>
</dbReference>
<sequence length="175" mass="20419">VSMYAFEEECKPWFAPLWWRDICSIGSNLNHNWFLQGVVKKLGNGLHTSFWRDTWVGEVPLWDCFPRLFSISSQKEASVAEVRSSHNGIVGWRLDWRRMFFEWEQVLFNDLLEIINPVSISEEEDRWGWLPERGAVFSFYSKINISDGLFSVCPGDFGSTVACFYFTSIWKCPAP</sequence>
<dbReference type="AlphaFoldDB" id="A0A392LY07"/>
<feature type="non-terminal residue" evidence="1">
    <location>
        <position position="1"/>
    </location>
</feature>
<protein>
    <submittedName>
        <fullName evidence="1">Uncharacterized protein</fullName>
    </submittedName>
</protein>
<accession>A0A392LY07</accession>
<name>A0A392LY07_9FABA</name>